<evidence type="ECO:0000313" key="2">
    <source>
        <dbReference type="Proteomes" id="UP000286974"/>
    </source>
</evidence>
<dbReference type="OrthoDB" id="9975557at2"/>
<comment type="caution">
    <text evidence="1">The sequence shown here is derived from an EMBL/GenBank/DDBJ whole genome shotgun (WGS) entry which is preliminary data.</text>
</comment>
<accession>A0A401FPE6</accession>
<dbReference type="RefSeq" id="WP_125008913.1">
    <property type="nucleotide sequence ID" value="NZ_BEXA01000008.1"/>
</dbReference>
<organism evidence="1 2">
    <name type="scientific">Lentilactobacillus kosonis</name>
    <dbReference type="NCBI Taxonomy" id="2810561"/>
    <lineage>
        <taxon>Bacteria</taxon>
        <taxon>Bacillati</taxon>
        <taxon>Bacillota</taxon>
        <taxon>Bacilli</taxon>
        <taxon>Lactobacillales</taxon>
        <taxon>Lactobacillaceae</taxon>
        <taxon>Lentilactobacillus</taxon>
    </lineage>
</organism>
<dbReference type="EMBL" id="BEXA01000008">
    <property type="protein sequence ID" value="GAY74234.1"/>
    <property type="molecule type" value="Genomic_DNA"/>
</dbReference>
<dbReference type="Proteomes" id="UP000286974">
    <property type="component" value="Unassembled WGS sequence"/>
</dbReference>
<sequence>MASIYFDAIAMFNPKEWADQFKQSPYAIWIKLRQIEQERLEMGNDVLGFAMEKRENWTTKQTKEAFTWMVGLLKTISLASLMAKEFSDVAHYDLKAMEQDFNQQFGDLG</sequence>
<dbReference type="AlphaFoldDB" id="A0A401FPE6"/>
<name>A0A401FPE6_9LACO</name>
<keyword evidence="2" id="KW-1185">Reference proteome</keyword>
<evidence type="ECO:0008006" key="3">
    <source>
        <dbReference type="Google" id="ProtNLM"/>
    </source>
</evidence>
<proteinExistence type="predicted"/>
<evidence type="ECO:0000313" key="1">
    <source>
        <dbReference type="EMBL" id="GAY74234.1"/>
    </source>
</evidence>
<reference evidence="1 2" key="1">
    <citation type="submission" date="2017-11" db="EMBL/GenBank/DDBJ databases">
        <title>Draft Genome Sequence of Lactobacillus curieae NBRC 111893 isolated from Koso, a Japanese sugar-Vegetable Fermented Beverage.</title>
        <authorList>
            <person name="Chiou T.Y."/>
            <person name="Oshima K."/>
            <person name="Suda W."/>
            <person name="Hattori M."/>
            <person name="Takahashi T."/>
        </authorList>
    </citation>
    <scope>NUCLEOTIDE SEQUENCE [LARGE SCALE GENOMIC DNA]</scope>
    <source>
        <strain evidence="1 2">NBRC111893</strain>
    </source>
</reference>
<protein>
    <recommendedName>
        <fullName evidence="3">Phage protein</fullName>
    </recommendedName>
</protein>
<gene>
    <name evidence="1" type="ORF">NBRC111893_2380</name>
</gene>